<evidence type="ECO:0000313" key="3">
    <source>
        <dbReference type="Proteomes" id="UP000799436"/>
    </source>
</evidence>
<keyword evidence="3" id="KW-1185">Reference proteome</keyword>
<dbReference type="Proteomes" id="UP000799436">
    <property type="component" value="Unassembled WGS sequence"/>
</dbReference>
<name>A0A6G1KX24_9PEZI</name>
<gene>
    <name evidence="2" type="ORF">EJ03DRAFT_355610</name>
</gene>
<feature type="signal peptide" evidence="1">
    <location>
        <begin position="1"/>
        <end position="22"/>
    </location>
</feature>
<accession>A0A6G1KX24</accession>
<dbReference type="EMBL" id="ML995916">
    <property type="protein sequence ID" value="KAF2764594.1"/>
    <property type="molecule type" value="Genomic_DNA"/>
</dbReference>
<organism evidence="2 3">
    <name type="scientific">Teratosphaeria nubilosa</name>
    <dbReference type="NCBI Taxonomy" id="161662"/>
    <lineage>
        <taxon>Eukaryota</taxon>
        <taxon>Fungi</taxon>
        <taxon>Dikarya</taxon>
        <taxon>Ascomycota</taxon>
        <taxon>Pezizomycotina</taxon>
        <taxon>Dothideomycetes</taxon>
        <taxon>Dothideomycetidae</taxon>
        <taxon>Mycosphaerellales</taxon>
        <taxon>Teratosphaeriaceae</taxon>
        <taxon>Teratosphaeria</taxon>
    </lineage>
</organism>
<evidence type="ECO:0000256" key="1">
    <source>
        <dbReference type="SAM" id="SignalP"/>
    </source>
</evidence>
<reference evidence="2" key="1">
    <citation type="journal article" date="2020" name="Stud. Mycol.">
        <title>101 Dothideomycetes genomes: a test case for predicting lifestyles and emergence of pathogens.</title>
        <authorList>
            <person name="Haridas S."/>
            <person name="Albert R."/>
            <person name="Binder M."/>
            <person name="Bloem J."/>
            <person name="Labutti K."/>
            <person name="Salamov A."/>
            <person name="Andreopoulos B."/>
            <person name="Baker S."/>
            <person name="Barry K."/>
            <person name="Bills G."/>
            <person name="Bluhm B."/>
            <person name="Cannon C."/>
            <person name="Castanera R."/>
            <person name="Culley D."/>
            <person name="Daum C."/>
            <person name="Ezra D."/>
            <person name="Gonzalez J."/>
            <person name="Henrissat B."/>
            <person name="Kuo A."/>
            <person name="Liang C."/>
            <person name="Lipzen A."/>
            <person name="Lutzoni F."/>
            <person name="Magnuson J."/>
            <person name="Mondo S."/>
            <person name="Nolan M."/>
            <person name="Ohm R."/>
            <person name="Pangilinan J."/>
            <person name="Park H.-J."/>
            <person name="Ramirez L."/>
            <person name="Alfaro M."/>
            <person name="Sun H."/>
            <person name="Tritt A."/>
            <person name="Yoshinaga Y."/>
            <person name="Zwiers L.-H."/>
            <person name="Turgeon B."/>
            <person name="Goodwin S."/>
            <person name="Spatafora J."/>
            <person name="Crous P."/>
            <person name="Grigoriev I."/>
        </authorList>
    </citation>
    <scope>NUCLEOTIDE SEQUENCE</scope>
    <source>
        <strain evidence="2">CBS 116005</strain>
    </source>
</reference>
<proteinExistence type="predicted"/>
<evidence type="ECO:0000313" key="2">
    <source>
        <dbReference type="EMBL" id="KAF2764594.1"/>
    </source>
</evidence>
<dbReference type="AlphaFoldDB" id="A0A6G1KX24"/>
<protein>
    <submittedName>
        <fullName evidence="2">Uncharacterized protein</fullName>
    </submittedName>
</protein>
<feature type="chain" id="PRO_5026095013" evidence="1">
    <location>
        <begin position="23"/>
        <end position="80"/>
    </location>
</feature>
<sequence>MASLAIMLVVALPRAMIDSLAALQEEVGLDEDEEIAEFGRDLEIDLDKLRGSRSGVVFVVLLIPGVPLFPPNDHGDTQPV</sequence>
<keyword evidence="1" id="KW-0732">Signal</keyword>